<proteinExistence type="predicted"/>
<sequence length="33" mass="3584">MLPVDINQSIADELQRICINQRAVCAADVLSAL</sequence>
<name>A0A645HY52_9ZZZZ</name>
<protein>
    <submittedName>
        <fullName evidence="1">Uncharacterized protein</fullName>
    </submittedName>
</protein>
<reference evidence="1" key="1">
    <citation type="submission" date="2019-08" db="EMBL/GenBank/DDBJ databases">
        <authorList>
            <person name="Kucharzyk K."/>
            <person name="Murdoch R.W."/>
            <person name="Higgins S."/>
            <person name="Loffler F."/>
        </authorList>
    </citation>
    <scope>NUCLEOTIDE SEQUENCE</scope>
</reference>
<evidence type="ECO:0000313" key="1">
    <source>
        <dbReference type="EMBL" id="MPN43432.1"/>
    </source>
</evidence>
<dbReference type="EMBL" id="VSSQ01101832">
    <property type="protein sequence ID" value="MPN43432.1"/>
    <property type="molecule type" value="Genomic_DNA"/>
</dbReference>
<accession>A0A645HY52</accession>
<gene>
    <name evidence="1" type="ORF">SDC9_190992</name>
</gene>
<organism evidence="1">
    <name type="scientific">bioreactor metagenome</name>
    <dbReference type="NCBI Taxonomy" id="1076179"/>
    <lineage>
        <taxon>unclassified sequences</taxon>
        <taxon>metagenomes</taxon>
        <taxon>ecological metagenomes</taxon>
    </lineage>
</organism>
<comment type="caution">
    <text evidence="1">The sequence shown here is derived from an EMBL/GenBank/DDBJ whole genome shotgun (WGS) entry which is preliminary data.</text>
</comment>
<dbReference type="AlphaFoldDB" id="A0A645HY52"/>